<keyword evidence="5 16" id="KW-0812">Transmembrane</keyword>
<feature type="coiled-coil region" evidence="14">
    <location>
        <begin position="1030"/>
        <end position="1057"/>
    </location>
</feature>
<evidence type="ECO:0000256" key="6">
    <source>
        <dbReference type="ARBA" id="ARBA00022826"/>
    </source>
</evidence>
<evidence type="ECO:0000256" key="8">
    <source>
        <dbReference type="ARBA" id="ARBA00022958"/>
    </source>
</evidence>
<name>A0AAU9WS56_9CNID</name>
<dbReference type="Gene3D" id="1.10.1200.260">
    <property type="match status" value="1"/>
</dbReference>
<evidence type="ECO:0000256" key="16">
    <source>
        <dbReference type="SAM" id="Phobius"/>
    </source>
</evidence>
<evidence type="ECO:0000259" key="18">
    <source>
        <dbReference type="PROSITE" id="PS50112"/>
    </source>
</evidence>
<dbReference type="AlphaFoldDB" id="A0AAU9WS56"/>
<dbReference type="Gene3D" id="2.60.120.10">
    <property type="entry name" value="Jelly Rolls"/>
    <property type="match status" value="1"/>
</dbReference>
<keyword evidence="4" id="KW-0633">Potassium transport</keyword>
<evidence type="ECO:0000256" key="7">
    <source>
        <dbReference type="ARBA" id="ARBA00022882"/>
    </source>
</evidence>
<dbReference type="PROSITE" id="PS50112">
    <property type="entry name" value="PAS"/>
    <property type="match status" value="1"/>
</dbReference>
<feature type="region of interest" description="Disordered" evidence="15">
    <location>
        <begin position="196"/>
        <end position="277"/>
    </location>
</feature>
<dbReference type="PANTHER" id="PTHR10217">
    <property type="entry name" value="VOLTAGE AND LIGAND GATED POTASSIUM CHANNEL"/>
    <property type="match status" value="1"/>
</dbReference>
<evidence type="ECO:0000256" key="3">
    <source>
        <dbReference type="ARBA" id="ARBA00022475"/>
    </source>
</evidence>
<keyword evidence="11 16" id="KW-0472">Membrane</keyword>
<keyword evidence="3" id="KW-1003">Cell membrane</keyword>
<dbReference type="PROSITE" id="PS50042">
    <property type="entry name" value="CNMP_BINDING_3"/>
    <property type="match status" value="1"/>
</dbReference>
<dbReference type="InterPro" id="IPR018490">
    <property type="entry name" value="cNMP-bd_dom_sf"/>
</dbReference>
<keyword evidence="21" id="KW-1185">Reference proteome</keyword>
<feature type="domain" description="PAS" evidence="18">
    <location>
        <begin position="73"/>
        <end position="121"/>
    </location>
</feature>
<feature type="region of interest" description="Disordered" evidence="15">
    <location>
        <begin position="904"/>
        <end position="960"/>
    </location>
</feature>
<dbReference type="FunFam" id="1.10.287.70:FF:000020">
    <property type="entry name" value="Potassium channel, voltage-gated eag-related subfamily H, member 7"/>
    <property type="match status" value="1"/>
</dbReference>
<evidence type="ECO:0000256" key="13">
    <source>
        <dbReference type="ARBA" id="ARBA00034430"/>
    </source>
</evidence>
<feature type="compositionally biased region" description="Polar residues" evidence="15">
    <location>
        <begin position="945"/>
        <end position="960"/>
    </location>
</feature>
<evidence type="ECO:0000256" key="5">
    <source>
        <dbReference type="ARBA" id="ARBA00022692"/>
    </source>
</evidence>
<dbReference type="NCBIfam" id="TIGR00229">
    <property type="entry name" value="sensory_box"/>
    <property type="match status" value="1"/>
</dbReference>
<comment type="caution">
    <text evidence="20">The sequence shown here is derived from an EMBL/GenBank/DDBJ whole genome shotgun (WGS) entry which is preliminary data.</text>
</comment>
<dbReference type="EMBL" id="CALNXJ010000020">
    <property type="protein sequence ID" value="CAH3123656.1"/>
    <property type="molecule type" value="Genomic_DNA"/>
</dbReference>
<evidence type="ECO:0000256" key="2">
    <source>
        <dbReference type="ARBA" id="ARBA00022448"/>
    </source>
</evidence>
<keyword evidence="12" id="KW-0407">Ion channel</keyword>
<dbReference type="Pfam" id="PF00520">
    <property type="entry name" value="Ion_trans"/>
    <property type="match status" value="1"/>
</dbReference>
<dbReference type="SMART" id="SM00100">
    <property type="entry name" value="cNMP"/>
    <property type="match status" value="1"/>
</dbReference>
<feature type="compositionally biased region" description="Polar residues" evidence="15">
    <location>
        <begin position="265"/>
        <end position="277"/>
    </location>
</feature>
<dbReference type="PRINTS" id="PR01463">
    <property type="entry name" value="EAGCHANLFMLY"/>
</dbReference>
<dbReference type="InterPro" id="IPR005821">
    <property type="entry name" value="Ion_trans_dom"/>
</dbReference>
<keyword evidence="2" id="KW-0813">Transport</keyword>
<dbReference type="InterPro" id="IPR035965">
    <property type="entry name" value="PAS-like_dom_sf"/>
</dbReference>
<feature type="domain" description="PAC" evidence="19">
    <location>
        <begin position="124"/>
        <end position="176"/>
    </location>
</feature>
<gene>
    <name evidence="20" type="ORF">PMEA_00011629</name>
</gene>
<keyword evidence="6" id="KW-0631">Potassium channel</keyword>
<dbReference type="InterPro" id="IPR001610">
    <property type="entry name" value="PAC"/>
</dbReference>
<keyword evidence="7" id="KW-0851">Voltage-gated channel</keyword>
<evidence type="ECO:0000256" key="1">
    <source>
        <dbReference type="ARBA" id="ARBA00004651"/>
    </source>
</evidence>
<dbReference type="SUPFAM" id="SSF51206">
    <property type="entry name" value="cAMP-binding domain-like"/>
    <property type="match status" value="1"/>
</dbReference>
<dbReference type="Gene3D" id="3.30.450.20">
    <property type="entry name" value="PAS domain"/>
    <property type="match status" value="1"/>
</dbReference>
<dbReference type="PANTHER" id="PTHR10217:SF548">
    <property type="entry name" value="GH12235P"/>
    <property type="match status" value="1"/>
</dbReference>
<reference evidence="20 21" key="1">
    <citation type="submission" date="2022-05" db="EMBL/GenBank/DDBJ databases">
        <authorList>
            <consortium name="Genoscope - CEA"/>
            <person name="William W."/>
        </authorList>
    </citation>
    <scope>NUCLEOTIDE SEQUENCE [LARGE SCALE GENOMIC DNA]</scope>
</reference>
<keyword evidence="10" id="KW-0406">Ion transport</keyword>
<dbReference type="GO" id="GO:0005242">
    <property type="term" value="F:inward rectifier potassium channel activity"/>
    <property type="evidence" value="ECO:0007669"/>
    <property type="project" value="TreeGrafter"/>
</dbReference>
<dbReference type="FunFam" id="3.30.450.20:FF:000001">
    <property type="entry name" value="Potassium voltage-gated channel subfamily H member 7"/>
    <property type="match status" value="1"/>
</dbReference>
<keyword evidence="8" id="KW-0630">Potassium</keyword>
<dbReference type="InterPro" id="IPR003938">
    <property type="entry name" value="K_chnl_volt-dep_EAG/ELK/ERG"/>
</dbReference>
<dbReference type="GO" id="GO:0005886">
    <property type="term" value="C:plasma membrane"/>
    <property type="evidence" value="ECO:0007669"/>
    <property type="project" value="UniProtKB-SubCell"/>
</dbReference>
<evidence type="ECO:0000256" key="11">
    <source>
        <dbReference type="ARBA" id="ARBA00023136"/>
    </source>
</evidence>
<feature type="transmembrane region" description="Helical" evidence="16">
    <location>
        <begin position="405"/>
        <end position="430"/>
    </location>
</feature>
<evidence type="ECO:0000259" key="17">
    <source>
        <dbReference type="PROSITE" id="PS50042"/>
    </source>
</evidence>
<dbReference type="InterPro" id="IPR000014">
    <property type="entry name" value="PAS"/>
</dbReference>
<dbReference type="InterPro" id="IPR050818">
    <property type="entry name" value="KCNH_animal-type"/>
</dbReference>
<evidence type="ECO:0008006" key="22">
    <source>
        <dbReference type="Google" id="ProtNLM"/>
    </source>
</evidence>
<evidence type="ECO:0000259" key="19">
    <source>
        <dbReference type="PROSITE" id="PS50113"/>
    </source>
</evidence>
<dbReference type="InterPro" id="IPR000595">
    <property type="entry name" value="cNMP-bd_dom"/>
</dbReference>
<dbReference type="SUPFAM" id="SSF81324">
    <property type="entry name" value="Voltage-gated potassium channels"/>
    <property type="match status" value="1"/>
</dbReference>
<proteinExistence type="predicted"/>
<dbReference type="PRINTS" id="PR01470">
    <property type="entry name" value="ERGCHANNEL"/>
</dbReference>
<dbReference type="Proteomes" id="UP001159428">
    <property type="component" value="Unassembled WGS sequence"/>
</dbReference>
<dbReference type="SMART" id="SM00086">
    <property type="entry name" value="PAC"/>
    <property type="match status" value="1"/>
</dbReference>
<organism evidence="20 21">
    <name type="scientific">Pocillopora meandrina</name>
    <dbReference type="NCBI Taxonomy" id="46732"/>
    <lineage>
        <taxon>Eukaryota</taxon>
        <taxon>Metazoa</taxon>
        <taxon>Cnidaria</taxon>
        <taxon>Anthozoa</taxon>
        <taxon>Hexacorallia</taxon>
        <taxon>Scleractinia</taxon>
        <taxon>Astrocoeniina</taxon>
        <taxon>Pocilloporidae</taxon>
        <taxon>Pocillopora</taxon>
    </lineage>
</organism>
<dbReference type="InterPro" id="IPR014710">
    <property type="entry name" value="RmlC-like_jellyroll"/>
</dbReference>
<dbReference type="Pfam" id="PF13426">
    <property type="entry name" value="PAS_9"/>
    <property type="match status" value="1"/>
</dbReference>
<dbReference type="CDD" id="cd00130">
    <property type="entry name" value="PAS"/>
    <property type="match status" value="1"/>
</dbReference>
<evidence type="ECO:0000256" key="4">
    <source>
        <dbReference type="ARBA" id="ARBA00022538"/>
    </source>
</evidence>
<comment type="subcellular location">
    <subcellularLocation>
        <location evidence="1">Cell membrane</location>
        <topology evidence="1">Multi-pass membrane protein</topology>
    </subcellularLocation>
</comment>
<protein>
    <recommendedName>
        <fullName evidence="22">Potassium voltage-gated channel subfamily H member 2</fullName>
    </recommendedName>
</protein>
<dbReference type="CDD" id="cd00038">
    <property type="entry name" value="CAP_ED"/>
    <property type="match status" value="1"/>
</dbReference>
<dbReference type="GO" id="GO:0034702">
    <property type="term" value="C:monoatomic ion channel complex"/>
    <property type="evidence" value="ECO:0007669"/>
    <property type="project" value="UniProtKB-KW"/>
</dbReference>
<keyword evidence="14" id="KW-0175">Coiled coil</keyword>
<feature type="compositionally biased region" description="Polar residues" evidence="15">
    <location>
        <begin position="907"/>
        <end position="927"/>
    </location>
</feature>
<evidence type="ECO:0000256" key="10">
    <source>
        <dbReference type="ARBA" id="ARBA00023065"/>
    </source>
</evidence>
<keyword evidence="9 16" id="KW-1133">Transmembrane helix</keyword>
<evidence type="ECO:0000256" key="12">
    <source>
        <dbReference type="ARBA" id="ARBA00023303"/>
    </source>
</evidence>
<dbReference type="SUPFAM" id="SSF55785">
    <property type="entry name" value="PYP-like sensor domain (PAS domain)"/>
    <property type="match status" value="1"/>
</dbReference>
<dbReference type="InterPro" id="IPR003967">
    <property type="entry name" value="K_chnl_volt-dep_ERG"/>
</dbReference>
<dbReference type="GO" id="GO:0042391">
    <property type="term" value="P:regulation of membrane potential"/>
    <property type="evidence" value="ECO:0007669"/>
    <property type="project" value="TreeGrafter"/>
</dbReference>
<evidence type="ECO:0000313" key="20">
    <source>
        <dbReference type="EMBL" id="CAH3123656.1"/>
    </source>
</evidence>
<evidence type="ECO:0000256" key="14">
    <source>
        <dbReference type="SAM" id="Coils"/>
    </source>
</evidence>
<sequence>MRVFGESFMCKTHLPPSYDECSFVRDLSFLVMPVKKGLVAPQNIFIQTIIKKFDGSPDRNFVLGNAQVADLPIIYCNDGFCELTGYSRAELVQKHCSCDFLCGEKTNEYSAREVKAALRGHEEKHVEILYYRKDGSSFLCSVLIAPVKNEEGTAVMYIVNHEDVTWSPNKEDITSTKSCFQIPLQVNRIPAAIRRKKKDYDTAATDDDDDQSRDPETHFTFTSSGAASEIESPSFIPIMSVDPPTPTGSTVTSPVREYSSPPSTPERQTFRKSPSLRSCSLNDMSKISANVKSSESESLIKPLASVSPVSKPGNMLYIPEMKGRLSAAVSESSLWNSRNKPWLDGTNMDFRGSTLISSQGLVHPRKTEKVAQVMSLGADVLPEYKLQAPKIHPWTILHYSPFKAFWDWLILFLVIYTAIVTPYVASFILTRDKQQEERNKNPETRDNTSTVDIYSDPLVIVDYIVDVMFIIDIFINFRTTFVDINDEVVSHPCRIAVHYCKTWFLIDLVAAIPFELLIMIGDTDQTTTLIGLLKTARLLRLVRVARKLDHYSEYGMAVLLLLMCSFALLAHWLACIWYFIGNLELEAGGSTIGWLDSLGKQLGKPYNKSDMSATGPDLQSKYVTALYFTLSSLTSVGFGNVSPNTNSEKIFSICVMLIGSLFYAAIFGNVAAIIARLYSTTSRYHAQMQKVREFIRFYQIPNPLRQRVEDYAHHMWSYTNGIDMELVLKHFPECLQADICLHLNSSLLHTYPAFTSAPMGCLRALALRIKTTHLPPGDYIIYQGDEVNHLYFVIRGTVEVLSGDIIMAILGKGDSFGENFAIDPDRPVVNSNASIRALTYCELRLVSREDVLHILRQYPLFRENFIKDLEITYNLRGDESEHFLDVQEDKNCFVTMETHIDHKPIASNGSSAGAVPQGTTNVYNSMNGPVDLGRGEMQPRPNNLDLPSNSVNSKKEGAQSTSEKSALGCFLLPQLVGKLENSDSKSEAGNYTASQCDQAVHREEAVPSNSCAAETQKGDTNVCKDCYKSFSSMENKLDNLSTRLEKLETKLSSDVKAIFELLRTHNENVRQRQRDYHTQV</sequence>
<dbReference type="FunFam" id="1.10.1200.260:FF:000001">
    <property type="entry name" value="Potassium voltage-gated channel subfamily H member 7"/>
    <property type="match status" value="1"/>
</dbReference>
<dbReference type="InterPro" id="IPR000700">
    <property type="entry name" value="PAS-assoc_C"/>
</dbReference>
<dbReference type="Gene3D" id="1.10.287.70">
    <property type="match status" value="1"/>
</dbReference>
<accession>A0AAU9WS56</accession>
<evidence type="ECO:0000256" key="15">
    <source>
        <dbReference type="SAM" id="MobiDB-lite"/>
    </source>
</evidence>
<feature type="transmembrane region" description="Helical" evidence="16">
    <location>
        <begin position="556"/>
        <end position="580"/>
    </location>
</feature>
<evidence type="ECO:0000256" key="9">
    <source>
        <dbReference type="ARBA" id="ARBA00022989"/>
    </source>
</evidence>
<feature type="domain" description="Cyclic nucleotide-binding" evidence="17">
    <location>
        <begin position="753"/>
        <end position="872"/>
    </location>
</feature>
<feature type="transmembrane region" description="Helical" evidence="16">
    <location>
        <begin position="650"/>
        <end position="678"/>
    </location>
</feature>
<evidence type="ECO:0000313" key="21">
    <source>
        <dbReference type="Proteomes" id="UP001159428"/>
    </source>
</evidence>
<dbReference type="Pfam" id="PF00027">
    <property type="entry name" value="cNMP_binding"/>
    <property type="match status" value="1"/>
</dbReference>
<comment type="catalytic activity">
    <reaction evidence="13">
        <text>K(+)(in) = K(+)(out)</text>
        <dbReference type="Rhea" id="RHEA:29463"/>
        <dbReference type="ChEBI" id="CHEBI:29103"/>
    </reaction>
</comment>
<dbReference type="PROSITE" id="PS50113">
    <property type="entry name" value="PAC"/>
    <property type="match status" value="1"/>
</dbReference>